<feature type="binding site" evidence="4">
    <location>
        <position position="94"/>
    </location>
    <ligand>
        <name>a divalent metal cation</name>
        <dbReference type="ChEBI" id="CHEBI:60240"/>
        <label>1</label>
    </ligand>
</feature>
<organism evidence="5 6">
    <name type="scientific">Nitrincola lacisaponensis</name>
    <dbReference type="NCBI Taxonomy" id="267850"/>
    <lineage>
        <taxon>Bacteria</taxon>
        <taxon>Pseudomonadati</taxon>
        <taxon>Pseudomonadota</taxon>
        <taxon>Gammaproteobacteria</taxon>
        <taxon>Oceanospirillales</taxon>
        <taxon>Oceanospirillaceae</taxon>
        <taxon>Nitrincola</taxon>
    </lineage>
</organism>
<dbReference type="GO" id="GO:0005829">
    <property type="term" value="C:cytosol"/>
    <property type="evidence" value="ECO:0007669"/>
    <property type="project" value="TreeGrafter"/>
</dbReference>
<evidence type="ECO:0000256" key="4">
    <source>
        <dbReference type="PIRSR" id="PIRSR005902-1"/>
    </source>
</evidence>
<dbReference type="STRING" id="267850.ADINL_1062"/>
<dbReference type="InterPro" id="IPR018228">
    <property type="entry name" value="DNase_TatD-rel_CS"/>
</dbReference>
<sequence length="258" mass="29112">MLFDTHCHLDFPVFDTGRDELMQRAAEMGIEQILVPGVELAHFQRVLELQQRWPERIQIALGLHPCFIHQHPANAVSQLQGWLESCESLCAVGEIGLDARPGMAPEAVQVMLLEAQLKLARERELPVILHVVKAHERMLGLLRRYALPVGGVVHAYSGSLEQAHQYGRLGFKLGFGGAITYARALKQQRLVRELPLEWLLLETDAPDMPLEGFQDQPNTPLQVYRVAQVMAQLRDVPLDEVVSLTGETARSLFYKRRS</sequence>
<comment type="caution">
    <text evidence="5">The sequence shown here is derived from an EMBL/GenBank/DDBJ whole genome shotgun (WGS) entry which is preliminary data.</text>
</comment>
<dbReference type="FunFam" id="3.20.20.140:FF:000005">
    <property type="entry name" value="TatD family hydrolase"/>
    <property type="match status" value="1"/>
</dbReference>
<feature type="binding site" evidence="4">
    <location>
        <position position="8"/>
    </location>
    <ligand>
        <name>a divalent metal cation</name>
        <dbReference type="ChEBI" id="CHEBI:60240"/>
        <label>1</label>
    </ligand>
</feature>
<dbReference type="Proteomes" id="UP000027318">
    <property type="component" value="Unassembled WGS sequence"/>
</dbReference>
<accession>A0A063Y5T0</accession>
<dbReference type="RefSeq" id="WP_036544632.1">
    <property type="nucleotide sequence ID" value="NZ_JMSZ01000016.1"/>
</dbReference>
<dbReference type="PIRSF" id="PIRSF005902">
    <property type="entry name" value="DNase_TatD"/>
    <property type="match status" value="1"/>
</dbReference>
<dbReference type="SUPFAM" id="SSF51556">
    <property type="entry name" value="Metallo-dependent hydrolases"/>
    <property type="match status" value="1"/>
</dbReference>
<dbReference type="AlphaFoldDB" id="A0A063Y5T0"/>
<feature type="binding site" evidence="4">
    <location>
        <position position="154"/>
    </location>
    <ligand>
        <name>a divalent metal cation</name>
        <dbReference type="ChEBI" id="CHEBI:60240"/>
        <label>2</label>
    </ligand>
</feature>
<dbReference type="EMBL" id="JMSZ01000016">
    <property type="protein sequence ID" value="KDE40470.1"/>
    <property type="molecule type" value="Genomic_DNA"/>
</dbReference>
<gene>
    <name evidence="5" type="ORF">ADINL_1062</name>
</gene>
<feature type="binding site" evidence="4">
    <location>
        <position position="204"/>
    </location>
    <ligand>
        <name>a divalent metal cation</name>
        <dbReference type="ChEBI" id="CHEBI:60240"/>
        <label>1</label>
    </ligand>
</feature>
<protein>
    <submittedName>
        <fullName evidence="5">Putative deoxyribonuclease YjjV</fullName>
    </submittedName>
</protein>
<dbReference type="PANTHER" id="PTHR46124">
    <property type="entry name" value="D-AMINOACYL-TRNA DEACYLASE"/>
    <property type="match status" value="1"/>
</dbReference>
<feature type="binding site" evidence="4">
    <location>
        <position position="130"/>
    </location>
    <ligand>
        <name>a divalent metal cation</name>
        <dbReference type="ChEBI" id="CHEBI:60240"/>
        <label>2</label>
    </ligand>
</feature>
<dbReference type="GO" id="GO:0016788">
    <property type="term" value="F:hydrolase activity, acting on ester bonds"/>
    <property type="evidence" value="ECO:0007669"/>
    <property type="project" value="InterPro"/>
</dbReference>
<dbReference type="PROSITE" id="PS01137">
    <property type="entry name" value="TATD_1"/>
    <property type="match status" value="1"/>
</dbReference>
<evidence type="ECO:0000256" key="1">
    <source>
        <dbReference type="ARBA" id="ARBA00009275"/>
    </source>
</evidence>
<evidence type="ECO:0000313" key="5">
    <source>
        <dbReference type="EMBL" id="KDE40470.1"/>
    </source>
</evidence>
<keyword evidence="3" id="KW-0378">Hydrolase</keyword>
<feature type="binding site" evidence="4">
    <location>
        <position position="6"/>
    </location>
    <ligand>
        <name>a divalent metal cation</name>
        <dbReference type="ChEBI" id="CHEBI:60240"/>
        <label>1</label>
    </ligand>
</feature>
<keyword evidence="2 4" id="KW-0479">Metal-binding</keyword>
<reference evidence="5 6" key="1">
    <citation type="journal article" date="2005" name="Int. J. Syst. Evol. Microbiol.">
        <title>Nitrincola lacisaponensis gen. nov., sp. nov., a novel alkaliphilic bacterium isolated from an alkaline, saline lake.</title>
        <authorList>
            <person name="Dimitriu P.A."/>
            <person name="Shukla S.K."/>
            <person name="Conradt J."/>
            <person name="Marquez M.C."/>
            <person name="Ventosa A."/>
            <person name="Maglia A."/>
            <person name="Peyton B.M."/>
            <person name="Pinkart H.C."/>
            <person name="Mormile M.R."/>
        </authorList>
    </citation>
    <scope>NUCLEOTIDE SEQUENCE [LARGE SCALE GENOMIC DNA]</scope>
    <source>
        <strain evidence="5 6">4CA</strain>
    </source>
</reference>
<dbReference type="Pfam" id="PF01026">
    <property type="entry name" value="TatD_DNase"/>
    <property type="match status" value="1"/>
</dbReference>
<keyword evidence="6" id="KW-1185">Reference proteome</keyword>
<dbReference type="GO" id="GO:0046872">
    <property type="term" value="F:metal ion binding"/>
    <property type="evidence" value="ECO:0007669"/>
    <property type="project" value="UniProtKB-KW"/>
</dbReference>
<evidence type="ECO:0000256" key="2">
    <source>
        <dbReference type="ARBA" id="ARBA00022723"/>
    </source>
</evidence>
<dbReference type="CDD" id="cd01310">
    <property type="entry name" value="TatD_DNAse"/>
    <property type="match status" value="1"/>
</dbReference>
<comment type="similarity">
    <text evidence="1">Belongs to the metallo-dependent hydrolases superfamily. TatD-type hydrolase family.</text>
</comment>
<proteinExistence type="inferred from homology"/>
<dbReference type="OrthoDB" id="9810005at2"/>
<evidence type="ECO:0000313" key="6">
    <source>
        <dbReference type="Proteomes" id="UP000027318"/>
    </source>
</evidence>
<dbReference type="PROSITE" id="PS01091">
    <property type="entry name" value="TATD_3"/>
    <property type="match status" value="1"/>
</dbReference>
<dbReference type="InterPro" id="IPR001130">
    <property type="entry name" value="TatD-like"/>
</dbReference>
<evidence type="ECO:0000256" key="3">
    <source>
        <dbReference type="ARBA" id="ARBA00022801"/>
    </source>
</evidence>
<dbReference type="InterPro" id="IPR032466">
    <property type="entry name" value="Metal_Hydrolase"/>
</dbReference>
<dbReference type="Gene3D" id="3.20.20.140">
    <property type="entry name" value="Metal-dependent hydrolases"/>
    <property type="match status" value="1"/>
</dbReference>
<dbReference type="PATRIC" id="fig|267850.7.peg.1056"/>
<name>A0A063Y5T0_9GAMM</name>
<dbReference type="PANTHER" id="PTHR46124:SF3">
    <property type="entry name" value="HYDROLASE"/>
    <property type="match status" value="1"/>
</dbReference>